<reference evidence="1 2" key="1">
    <citation type="submission" date="2019-06" db="EMBL/GenBank/DDBJ databases">
        <title>Sequencing the genomes of 1000 actinobacteria strains.</title>
        <authorList>
            <person name="Klenk H.-P."/>
        </authorList>
    </citation>
    <scope>NUCLEOTIDE SEQUENCE [LARGE SCALE GENOMIC DNA]</scope>
    <source>
        <strain evidence="1 2">DSM 18082</strain>
    </source>
</reference>
<comment type="caution">
    <text evidence="1">The sequence shown here is derived from an EMBL/GenBank/DDBJ whole genome shotgun (WGS) entry which is preliminary data.</text>
</comment>
<organism evidence="1 2">
    <name type="scientific">Oryzihumus leptocrescens</name>
    <dbReference type="NCBI Taxonomy" id="297536"/>
    <lineage>
        <taxon>Bacteria</taxon>
        <taxon>Bacillati</taxon>
        <taxon>Actinomycetota</taxon>
        <taxon>Actinomycetes</taxon>
        <taxon>Micrococcales</taxon>
        <taxon>Intrasporangiaceae</taxon>
        <taxon>Oryzihumus</taxon>
    </lineage>
</organism>
<dbReference type="AlphaFoldDB" id="A0A542ZH33"/>
<gene>
    <name evidence="1" type="ORF">FB474_1025</name>
</gene>
<name>A0A542ZH33_9MICO</name>
<keyword evidence="2" id="KW-1185">Reference proteome</keyword>
<evidence type="ECO:0000313" key="1">
    <source>
        <dbReference type="EMBL" id="TQL59663.1"/>
    </source>
</evidence>
<dbReference type="EMBL" id="VFOQ01000001">
    <property type="protein sequence ID" value="TQL59663.1"/>
    <property type="molecule type" value="Genomic_DNA"/>
</dbReference>
<dbReference type="Proteomes" id="UP000319514">
    <property type="component" value="Unassembled WGS sequence"/>
</dbReference>
<proteinExistence type="predicted"/>
<protein>
    <submittedName>
        <fullName evidence="1">Uncharacterized protein</fullName>
    </submittedName>
</protein>
<evidence type="ECO:0000313" key="2">
    <source>
        <dbReference type="Proteomes" id="UP000319514"/>
    </source>
</evidence>
<sequence>MSQWEPLGMPYTVSSAASEATVAAAHRGALTALRGRIRALCVDVICDGPWPDEVRWAVDRLEARRPARWSRWRRRWLEPSISVDLDPRDDEDFALAVAVAPYTICGTGIDGRDRVVYDANDTGTSAWFALTEEELAAAAQFVAAHHGDPQGLIPFTRG</sequence>
<dbReference type="OrthoDB" id="4191267at2"/>
<accession>A0A542ZH33</accession>
<dbReference type="RefSeq" id="WP_141787655.1">
    <property type="nucleotide sequence ID" value="NZ_BAAAKX010000004.1"/>
</dbReference>